<evidence type="ECO:0000313" key="7">
    <source>
        <dbReference type="EMBL" id="RJP73890.1"/>
    </source>
</evidence>
<evidence type="ECO:0000313" key="8">
    <source>
        <dbReference type="Proteomes" id="UP000285961"/>
    </source>
</evidence>
<dbReference type="NCBIfam" id="NF041359">
    <property type="entry name" value="GntG_guanitoxin"/>
    <property type="match status" value="1"/>
</dbReference>
<organism evidence="7 8">
    <name type="scientific">Candidatus Abyssobacteria bacterium SURF_17</name>
    <dbReference type="NCBI Taxonomy" id="2093361"/>
    <lineage>
        <taxon>Bacteria</taxon>
        <taxon>Pseudomonadati</taxon>
        <taxon>Candidatus Hydrogenedentota</taxon>
        <taxon>Candidatus Abyssobacteria</taxon>
    </lineage>
</organism>
<dbReference type="GO" id="GO:0008732">
    <property type="term" value="F:L-allo-threonine aldolase activity"/>
    <property type="evidence" value="ECO:0007669"/>
    <property type="project" value="TreeGrafter"/>
</dbReference>
<dbReference type="EMBL" id="QZKI01000022">
    <property type="protein sequence ID" value="RJP73890.1"/>
    <property type="molecule type" value="Genomic_DNA"/>
</dbReference>
<dbReference type="InterPro" id="IPR015424">
    <property type="entry name" value="PyrdxlP-dep_Trfase"/>
</dbReference>
<evidence type="ECO:0000259" key="6">
    <source>
        <dbReference type="Pfam" id="PF01212"/>
    </source>
</evidence>
<dbReference type="InterPro" id="IPR015422">
    <property type="entry name" value="PyrdxlP-dep_Trfase_small"/>
</dbReference>
<proteinExistence type="inferred from homology"/>
<keyword evidence="4 7" id="KW-0456">Lyase</keyword>
<dbReference type="NCBIfam" id="NF007825">
    <property type="entry name" value="PRK10534.1"/>
    <property type="match status" value="1"/>
</dbReference>
<comment type="similarity">
    <text evidence="2">Belongs to the threonine aldolase family.</text>
</comment>
<dbReference type="Gene3D" id="3.40.640.10">
    <property type="entry name" value="Type I PLP-dependent aspartate aminotransferase-like (Major domain)"/>
    <property type="match status" value="1"/>
</dbReference>
<protein>
    <submittedName>
        <fullName evidence="7">Low-specificity L-threonine aldolase</fullName>
        <ecNumber evidence="7">4.1.2.48</ecNumber>
    </submittedName>
</protein>
<feature type="domain" description="Aromatic amino acid beta-eliminating lyase/threonine aldolase" evidence="6">
    <location>
        <begin position="3"/>
        <end position="286"/>
    </location>
</feature>
<dbReference type="AlphaFoldDB" id="A0A419F5Y0"/>
<dbReference type="Proteomes" id="UP000285961">
    <property type="component" value="Unassembled WGS sequence"/>
</dbReference>
<reference evidence="7 8" key="1">
    <citation type="journal article" date="2017" name="ISME J.">
        <title>Energy and carbon metabolisms in a deep terrestrial subsurface fluid microbial community.</title>
        <authorList>
            <person name="Momper L."/>
            <person name="Jungbluth S.P."/>
            <person name="Lee M.D."/>
            <person name="Amend J.P."/>
        </authorList>
    </citation>
    <scope>NUCLEOTIDE SEQUENCE [LARGE SCALE GENOMIC DNA]</scope>
    <source>
        <strain evidence="7">SURF_17</strain>
    </source>
</reference>
<dbReference type="InterPro" id="IPR023603">
    <property type="entry name" value="Low_specificity_L-TA-like"/>
</dbReference>
<evidence type="ECO:0000256" key="1">
    <source>
        <dbReference type="ARBA" id="ARBA00001933"/>
    </source>
</evidence>
<dbReference type="EC" id="4.1.2.48" evidence="7"/>
<dbReference type="PANTHER" id="PTHR48097">
    <property type="entry name" value="L-THREONINE ALDOLASE-RELATED"/>
    <property type="match status" value="1"/>
</dbReference>
<comment type="caution">
    <text evidence="7">The sequence shown here is derived from an EMBL/GenBank/DDBJ whole genome shotgun (WGS) entry which is preliminary data.</text>
</comment>
<dbReference type="InterPro" id="IPR001597">
    <property type="entry name" value="ArAA_b-elim_lyase/Thr_aldolase"/>
</dbReference>
<dbReference type="FunFam" id="3.40.640.10:FF:000030">
    <property type="entry name" value="Low-specificity L-threonine aldolase"/>
    <property type="match status" value="1"/>
</dbReference>
<keyword evidence="3" id="KW-0663">Pyridoxal phosphate</keyword>
<accession>A0A419F5Y0</accession>
<dbReference type="GO" id="GO:0006545">
    <property type="term" value="P:glycine biosynthetic process"/>
    <property type="evidence" value="ECO:0007669"/>
    <property type="project" value="TreeGrafter"/>
</dbReference>
<name>A0A419F5Y0_9BACT</name>
<dbReference type="Pfam" id="PF01212">
    <property type="entry name" value="Beta_elim_lyase"/>
    <property type="match status" value="1"/>
</dbReference>
<dbReference type="CDD" id="cd06502">
    <property type="entry name" value="TA_like"/>
    <property type="match status" value="1"/>
</dbReference>
<evidence type="ECO:0000256" key="3">
    <source>
        <dbReference type="ARBA" id="ARBA00022898"/>
    </source>
</evidence>
<dbReference type="InterPro" id="IPR015421">
    <property type="entry name" value="PyrdxlP-dep_Trfase_major"/>
</dbReference>
<dbReference type="GO" id="GO:0005829">
    <property type="term" value="C:cytosol"/>
    <property type="evidence" value="ECO:0007669"/>
    <property type="project" value="TreeGrafter"/>
</dbReference>
<sequence length="342" mass="37178">MIDLRSDTVTKPSAGMRKAMAEADVGDDVYGEDPTVNRLQERVATMLGKQAALFVPSGTMANQIALLTHTRPGDEIILERGSHVFNHEAGGLAALAGVQPFILDGNRGILEADQVEQAIRFQDVHFAPTKLIWLENTHNHGGGTVFPLQKIKDIRGVGLNYDLPVHMDGARFFNACIAADIPPEEYAKHVDAISFCFSKGLGAPVGSILVGSSEFITRAHRYRKMLGGGMRQAGILAAAALYALDNNIERLADDHRNARRLAEGLAALDGVTVMNEPVETNLVYFDAGQTGKNALEVMNDARERGVLVMPETFTEMRAVTHLDVSAEDVEQAIEAFRDIFQA</sequence>
<evidence type="ECO:0000256" key="4">
    <source>
        <dbReference type="ARBA" id="ARBA00023239"/>
    </source>
</evidence>
<dbReference type="PIRSF" id="PIRSF017617">
    <property type="entry name" value="Thr_aldolase"/>
    <property type="match status" value="1"/>
</dbReference>
<dbReference type="PANTHER" id="PTHR48097:SF9">
    <property type="entry name" value="L-THREONINE ALDOLASE"/>
    <property type="match status" value="1"/>
</dbReference>
<comment type="cofactor">
    <cofactor evidence="1">
        <name>pyridoxal 5'-phosphate</name>
        <dbReference type="ChEBI" id="CHEBI:597326"/>
    </cofactor>
</comment>
<dbReference type="GO" id="GO:0006567">
    <property type="term" value="P:L-threonine catabolic process"/>
    <property type="evidence" value="ECO:0007669"/>
    <property type="project" value="TreeGrafter"/>
</dbReference>
<dbReference type="FunFam" id="3.90.1150.10:FF:000041">
    <property type="entry name" value="Low-specificity L-threonine aldolase"/>
    <property type="match status" value="1"/>
</dbReference>
<evidence type="ECO:0000256" key="5">
    <source>
        <dbReference type="PIRSR" id="PIRSR017617-1"/>
    </source>
</evidence>
<dbReference type="Gene3D" id="3.90.1150.10">
    <property type="entry name" value="Aspartate Aminotransferase, domain 1"/>
    <property type="match status" value="1"/>
</dbReference>
<gene>
    <name evidence="7" type="ORF">C4532_03440</name>
</gene>
<feature type="modified residue" description="N6-(pyridoxal phosphate)lysine" evidence="5">
    <location>
        <position position="199"/>
    </location>
</feature>
<evidence type="ECO:0000256" key="2">
    <source>
        <dbReference type="ARBA" id="ARBA00006966"/>
    </source>
</evidence>
<dbReference type="SUPFAM" id="SSF53383">
    <property type="entry name" value="PLP-dependent transferases"/>
    <property type="match status" value="1"/>
</dbReference>